<dbReference type="Proteomes" id="UP000887116">
    <property type="component" value="Unassembled WGS sequence"/>
</dbReference>
<proteinExistence type="predicted"/>
<name>A0A8X6KHI1_TRICU</name>
<dbReference type="EMBL" id="BMAO01011479">
    <property type="protein sequence ID" value="GFQ74014.1"/>
    <property type="molecule type" value="Genomic_DNA"/>
</dbReference>
<evidence type="ECO:0000313" key="2">
    <source>
        <dbReference type="Proteomes" id="UP000887116"/>
    </source>
</evidence>
<protein>
    <submittedName>
        <fullName evidence="1">Uncharacterized protein</fullName>
    </submittedName>
</protein>
<comment type="caution">
    <text evidence="1">The sequence shown here is derived from an EMBL/GenBank/DDBJ whole genome shotgun (WGS) entry which is preliminary data.</text>
</comment>
<sequence length="960" mass="114147">DYQWFEWKPMPSNGSSQSYMCTNEEIYSWSLDIKQCLLPQQNTLNDMEWSLRCLLLCIKKTRQKQCYLSKFSQFELAVQYILNIFKDCCDVSVKSTNCATQCDCSHLKECIVKFFLYYVSLHNVHTNNWHETIETHLGKVKICMQTALNTCSFKTVQSFIKVFGAILMIEIPDVKPGFVTTVTYNDSTVWCSTAPKNEWITLPDESFHEFTPVPRTEIIPILVHIEDEKEYPLPLTEEYSYVIDENRIFFETFTPSTVQYIEIPIQDFTVRQTYPKAETSFQSFTIRPRIYKDKFEKLPPKIEQYTIPPKFVHAYQTQTTRKLKIIKPKLRLYEKWLYYTAKQYKWTKSNRLYEEHRRNTEKEIAPVPTKVYEFWKELPPTQVEHFTPRCSTIWHSDWYLVPWNCSISLAIKQILTMCGGCEEFDSIECRRSDQNTTVTDDIICDGQKGFKCKDSCNSDVNEKCCCNEYEIRILCCEYRERLTKPPPVNVYFPAKGNLDHKTMRPLPTEVIHYPQKPHKYFDHYERIPTEVICVTVPKYVFTKKKPRTTVKIEVHHPKEDVYFDKVLAPPTEIYKYPARVKYVDQHVDRTTTKSYRITKKPKKYVERIPKQSTRIIKYPAQSKFFRFQYTPTTSRTQNVPLTKRFNKQILTIPTQIEHFTESAKRYHQHVTPTKVKYVTIPVQVQTFTDVKNQTEVRYVWKEVKVKEVLFVEVPVPVTEKFHYGHKVHNYWDHLEATTAEIEVIQPEIESELVMFPMPPVLIVKQTPKPCENRYSDWFQVIWNCSMVMSVEDIITQCGECEALDHIECRIRNPTVTDYEYITCNNHEGFRCMDVCSETYTDSCCCNEYEIRGHCGCEYAQHIEKPTPKYNEYIAEVQHQRYTYPPFVPKKKVYEVQDKIYVDSLHPKKILVQWTAKENWFTQKWRPTTKRLKVKLPPIRYWEDNLQVHTESHYFPPQKPE</sequence>
<organism evidence="1 2">
    <name type="scientific">Trichonephila clavata</name>
    <name type="common">Joro spider</name>
    <name type="synonym">Nephila clavata</name>
    <dbReference type="NCBI Taxonomy" id="2740835"/>
    <lineage>
        <taxon>Eukaryota</taxon>
        <taxon>Metazoa</taxon>
        <taxon>Ecdysozoa</taxon>
        <taxon>Arthropoda</taxon>
        <taxon>Chelicerata</taxon>
        <taxon>Arachnida</taxon>
        <taxon>Araneae</taxon>
        <taxon>Araneomorphae</taxon>
        <taxon>Entelegynae</taxon>
        <taxon>Araneoidea</taxon>
        <taxon>Nephilidae</taxon>
        <taxon>Trichonephila</taxon>
    </lineage>
</organism>
<reference evidence="1" key="1">
    <citation type="submission" date="2020-07" db="EMBL/GenBank/DDBJ databases">
        <title>Multicomponent nature underlies the extraordinary mechanical properties of spider dragline silk.</title>
        <authorList>
            <person name="Kono N."/>
            <person name="Nakamura H."/>
            <person name="Mori M."/>
            <person name="Yoshida Y."/>
            <person name="Ohtoshi R."/>
            <person name="Malay A.D."/>
            <person name="Moran D.A.P."/>
            <person name="Tomita M."/>
            <person name="Numata K."/>
            <person name="Arakawa K."/>
        </authorList>
    </citation>
    <scope>NUCLEOTIDE SEQUENCE</scope>
</reference>
<evidence type="ECO:0000313" key="1">
    <source>
        <dbReference type="EMBL" id="GFQ74014.1"/>
    </source>
</evidence>
<accession>A0A8X6KHI1</accession>
<keyword evidence="2" id="KW-1185">Reference proteome</keyword>
<feature type="non-terminal residue" evidence="1">
    <location>
        <position position="960"/>
    </location>
</feature>
<gene>
    <name evidence="1" type="primary">AVEN_217275_1</name>
    <name evidence="1" type="ORF">TNCT_570241</name>
</gene>
<dbReference type="AlphaFoldDB" id="A0A8X6KHI1"/>
<feature type="non-terminal residue" evidence="1">
    <location>
        <position position="1"/>
    </location>
</feature>